<dbReference type="InterPro" id="IPR041478">
    <property type="entry name" value="TetR_C_27"/>
</dbReference>
<reference evidence="7" key="1">
    <citation type="submission" date="2017-04" db="EMBL/GenBank/DDBJ databases">
        <authorList>
            <person name="Varghese N."/>
            <person name="Submissions S."/>
        </authorList>
    </citation>
    <scope>NUCLEOTIDE SEQUENCE [LARGE SCALE GENOMIC DNA]</scope>
    <source>
        <strain evidence="7">B4P</strain>
    </source>
</reference>
<organism evidence="6 7">
    <name type="scientific">Xaviernesmea oryzae</name>
    <dbReference type="NCBI Taxonomy" id="464029"/>
    <lineage>
        <taxon>Bacteria</taxon>
        <taxon>Pseudomonadati</taxon>
        <taxon>Pseudomonadota</taxon>
        <taxon>Alphaproteobacteria</taxon>
        <taxon>Hyphomicrobiales</taxon>
        <taxon>Rhizobiaceae</taxon>
        <taxon>Rhizobium/Agrobacterium group</taxon>
        <taxon>Xaviernesmea</taxon>
    </lineage>
</organism>
<dbReference type="GO" id="GO:0000976">
    <property type="term" value="F:transcription cis-regulatory region binding"/>
    <property type="evidence" value="ECO:0007669"/>
    <property type="project" value="TreeGrafter"/>
</dbReference>
<evidence type="ECO:0000256" key="1">
    <source>
        <dbReference type="ARBA" id="ARBA00023015"/>
    </source>
</evidence>
<keyword evidence="2 4" id="KW-0238">DNA-binding</keyword>
<protein>
    <submittedName>
        <fullName evidence="6">Transcriptional regulator, TetR family</fullName>
    </submittedName>
</protein>
<dbReference type="SUPFAM" id="SSF48498">
    <property type="entry name" value="Tetracyclin repressor-like, C-terminal domain"/>
    <property type="match status" value="1"/>
</dbReference>
<feature type="domain" description="HTH tetR-type" evidence="5">
    <location>
        <begin position="19"/>
        <end position="79"/>
    </location>
</feature>
<accession>A0A1X7D3X1</accession>
<dbReference type="EMBL" id="FXAF01000002">
    <property type="protein sequence ID" value="SMF08200.1"/>
    <property type="molecule type" value="Genomic_DNA"/>
</dbReference>
<dbReference type="Proteomes" id="UP000192903">
    <property type="component" value="Unassembled WGS sequence"/>
</dbReference>
<evidence type="ECO:0000256" key="4">
    <source>
        <dbReference type="PROSITE-ProRule" id="PRU00335"/>
    </source>
</evidence>
<dbReference type="PRINTS" id="PR00455">
    <property type="entry name" value="HTHTETR"/>
</dbReference>
<sequence>MKAVSPMDASDQALETTKQENVNRILDAAERLFKHYGYTKTNVADIARELGMSPANIYRFFSSKADIHQALANRMLEGSYQVAFANAKRPVSATERLRDHVLQQHRITLETMLDEKKVHEMVVIAIEQQWPVIEQFLDRIRLLVADIIREGIEAGEFRDQDPQLAAENFMSCMVKLCHPMLIADCLNDTRIGQPEDLVEFGLRALK</sequence>
<dbReference type="SUPFAM" id="SSF46689">
    <property type="entry name" value="Homeodomain-like"/>
    <property type="match status" value="1"/>
</dbReference>
<keyword evidence="1" id="KW-0805">Transcription regulation</keyword>
<dbReference type="STRING" id="464029.SAMN02982989_4983"/>
<dbReference type="Pfam" id="PF17935">
    <property type="entry name" value="TetR_C_27"/>
    <property type="match status" value="1"/>
</dbReference>
<dbReference type="InterPro" id="IPR009057">
    <property type="entry name" value="Homeodomain-like_sf"/>
</dbReference>
<dbReference type="AlphaFoldDB" id="A0A1X7D3X1"/>
<evidence type="ECO:0000256" key="3">
    <source>
        <dbReference type="ARBA" id="ARBA00023163"/>
    </source>
</evidence>
<dbReference type="PANTHER" id="PTHR30055">
    <property type="entry name" value="HTH-TYPE TRANSCRIPTIONAL REGULATOR RUTR"/>
    <property type="match status" value="1"/>
</dbReference>
<evidence type="ECO:0000256" key="2">
    <source>
        <dbReference type="ARBA" id="ARBA00023125"/>
    </source>
</evidence>
<dbReference type="PANTHER" id="PTHR30055:SF151">
    <property type="entry name" value="TRANSCRIPTIONAL REGULATORY PROTEIN"/>
    <property type="match status" value="1"/>
</dbReference>
<dbReference type="GO" id="GO:0003700">
    <property type="term" value="F:DNA-binding transcription factor activity"/>
    <property type="evidence" value="ECO:0007669"/>
    <property type="project" value="TreeGrafter"/>
</dbReference>
<dbReference type="InterPro" id="IPR036271">
    <property type="entry name" value="Tet_transcr_reg_TetR-rel_C_sf"/>
</dbReference>
<dbReference type="InterPro" id="IPR050109">
    <property type="entry name" value="HTH-type_TetR-like_transc_reg"/>
</dbReference>
<dbReference type="InterPro" id="IPR001647">
    <property type="entry name" value="HTH_TetR"/>
</dbReference>
<evidence type="ECO:0000313" key="7">
    <source>
        <dbReference type="Proteomes" id="UP000192903"/>
    </source>
</evidence>
<keyword evidence="7" id="KW-1185">Reference proteome</keyword>
<keyword evidence="3" id="KW-0804">Transcription</keyword>
<feature type="DNA-binding region" description="H-T-H motif" evidence="4">
    <location>
        <begin position="42"/>
        <end position="61"/>
    </location>
</feature>
<evidence type="ECO:0000259" key="5">
    <source>
        <dbReference type="PROSITE" id="PS50977"/>
    </source>
</evidence>
<dbReference type="RefSeq" id="WP_234810861.1">
    <property type="nucleotide sequence ID" value="NZ_FXAF01000002.1"/>
</dbReference>
<dbReference type="Pfam" id="PF00440">
    <property type="entry name" value="TetR_N"/>
    <property type="match status" value="1"/>
</dbReference>
<proteinExistence type="predicted"/>
<dbReference type="Gene3D" id="1.10.357.10">
    <property type="entry name" value="Tetracycline Repressor, domain 2"/>
    <property type="match status" value="1"/>
</dbReference>
<name>A0A1X7D3X1_9HYPH</name>
<gene>
    <name evidence="6" type="ORF">SAMN02982989_4983</name>
</gene>
<dbReference type="PROSITE" id="PS50977">
    <property type="entry name" value="HTH_TETR_2"/>
    <property type="match status" value="1"/>
</dbReference>
<evidence type="ECO:0000313" key="6">
    <source>
        <dbReference type="EMBL" id="SMF08200.1"/>
    </source>
</evidence>